<evidence type="ECO:0000259" key="4">
    <source>
        <dbReference type="Pfam" id="PF00557"/>
    </source>
</evidence>
<name>A0ABR7GFF7_9FIRM</name>
<dbReference type="InterPro" id="IPR050422">
    <property type="entry name" value="X-Pro_aminopeptidase_P"/>
</dbReference>
<dbReference type="InterPro" id="IPR000994">
    <property type="entry name" value="Pept_M24"/>
</dbReference>
<dbReference type="Pfam" id="PF01321">
    <property type="entry name" value="Creatinase_N"/>
    <property type="match status" value="1"/>
</dbReference>
<keyword evidence="3" id="KW-0378">Hydrolase</keyword>
<evidence type="ECO:0000256" key="1">
    <source>
        <dbReference type="ARBA" id="ARBA00008766"/>
    </source>
</evidence>
<dbReference type="CDD" id="cd01085">
    <property type="entry name" value="APP"/>
    <property type="match status" value="1"/>
</dbReference>
<accession>A0ABR7GFF7</accession>
<dbReference type="RefSeq" id="WP_186853791.1">
    <property type="nucleotide sequence ID" value="NZ_JACOPG010000001.1"/>
</dbReference>
<protein>
    <submittedName>
        <fullName evidence="7">Aminopeptidase P family protein</fullName>
    </submittedName>
</protein>
<evidence type="ECO:0000313" key="7">
    <source>
        <dbReference type="EMBL" id="MBC5685531.1"/>
    </source>
</evidence>
<proteinExistence type="inferred from homology"/>
<feature type="domain" description="Peptidase M24 C-terminal" evidence="6">
    <location>
        <begin position="544"/>
        <end position="604"/>
    </location>
</feature>
<evidence type="ECO:0000259" key="5">
    <source>
        <dbReference type="Pfam" id="PF01321"/>
    </source>
</evidence>
<gene>
    <name evidence="7" type="ORF">H8R94_02690</name>
</gene>
<keyword evidence="8" id="KW-1185">Reference proteome</keyword>
<dbReference type="InterPro" id="IPR033740">
    <property type="entry name" value="Pept_M24B"/>
</dbReference>
<dbReference type="Proteomes" id="UP000643810">
    <property type="component" value="Unassembled WGS sequence"/>
</dbReference>
<comment type="similarity">
    <text evidence="1">Belongs to the peptidase M24B family.</text>
</comment>
<feature type="domain" description="Creatinase N-terminal" evidence="5">
    <location>
        <begin position="13"/>
        <end position="136"/>
    </location>
</feature>
<sequence length="604" mass="67627">MSKKIDPQVINERLRALRRLMQEKGIMVYVVPTSDDHISEYVGEHYKCRAYITGFTGSAGTAVITLEEAGVWTDGRYFVQAAAQVAGSDVTLYRIGEPEVPTVMEFVEEHLKEGATIGFDGACMAAGEAKELRGIAEKKSGKIAMDENLIAEIWENRPALPQEPVFVLRQQYAGESTQDKLARIRAELKKKGADSHLVGSLYDIAWITNLRGGDISHVPVFLSFLFLTGQDAILYAFYEKWPEEVRDYLAECGFTLRPYDAVYDELPQRVQEAGGKVLLNPGTINAKLMSLVSQDQILEGHDPSELMRAIKNETEVANTIEAHIYDGLAVTKFIHYLKTNVGSEPMTEISASDYLQERREEQPGFLDLSFDTISAYGANAAMMHYSATPEDHATLAPEGMLLVDSGGHYLGGTTDITRTIVLGPISDEIKKMYTLVLKGHLRLAHAKFPKGVSGTNLDAIARGPLWDLGLDYRCGTGHGVGHILNVHEGPNAFRWRTTDMFPSQELIPGMITTDEPGFYEEGGYGIRIENELLCVEAEKTEYGQYYQFQNLTFAPIDLDAVLPDMMTDKERDWLNTYHRQVYDTLSPYLDDKEKEWLQYETRAI</sequence>
<evidence type="ECO:0000256" key="2">
    <source>
        <dbReference type="ARBA" id="ARBA00022723"/>
    </source>
</evidence>
<reference evidence="7 8" key="1">
    <citation type="submission" date="2020-08" db="EMBL/GenBank/DDBJ databases">
        <title>Genome public.</title>
        <authorList>
            <person name="Liu C."/>
            <person name="Sun Q."/>
        </authorList>
    </citation>
    <scope>NUCLEOTIDE SEQUENCE [LARGE SCALE GENOMIC DNA]</scope>
    <source>
        <strain evidence="7 8">NSJ-9</strain>
    </source>
</reference>
<dbReference type="InterPro" id="IPR032416">
    <property type="entry name" value="Peptidase_M24_C"/>
</dbReference>
<dbReference type="SUPFAM" id="SSF55920">
    <property type="entry name" value="Creatinase/aminopeptidase"/>
    <property type="match status" value="1"/>
</dbReference>
<keyword evidence="7" id="KW-0645">Protease</keyword>
<evidence type="ECO:0000313" key="8">
    <source>
        <dbReference type="Proteomes" id="UP000643810"/>
    </source>
</evidence>
<comment type="caution">
    <text evidence="7">The sequence shown here is derived from an EMBL/GenBank/DDBJ whole genome shotgun (WGS) entry which is preliminary data.</text>
</comment>
<dbReference type="InterPro" id="IPR029149">
    <property type="entry name" value="Creatin/AminoP/Spt16_N"/>
</dbReference>
<keyword evidence="7" id="KW-0031">Aminopeptidase</keyword>
<evidence type="ECO:0000259" key="6">
    <source>
        <dbReference type="Pfam" id="PF16188"/>
    </source>
</evidence>
<evidence type="ECO:0000256" key="3">
    <source>
        <dbReference type="ARBA" id="ARBA00022801"/>
    </source>
</evidence>
<dbReference type="Gene3D" id="3.40.350.10">
    <property type="entry name" value="Creatinase/prolidase N-terminal domain"/>
    <property type="match status" value="2"/>
</dbReference>
<keyword evidence="2" id="KW-0479">Metal-binding</keyword>
<dbReference type="PANTHER" id="PTHR43763">
    <property type="entry name" value="XAA-PRO AMINOPEPTIDASE 1"/>
    <property type="match status" value="1"/>
</dbReference>
<organism evidence="7 8">
    <name type="scientific">Roseburia lenta</name>
    <dbReference type="NCBI Taxonomy" id="2763061"/>
    <lineage>
        <taxon>Bacteria</taxon>
        <taxon>Bacillati</taxon>
        <taxon>Bacillota</taxon>
        <taxon>Clostridia</taxon>
        <taxon>Lachnospirales</taxon>
        <taxon>Lachnospiraceae</taxon>
        <taxon>Roseburia</taxon>
    </lineage>
</organism>
<dbReference type="GO" id="GO:0004177">
    <property type="term" value="F:aminopeptidase activity"/>
    <property type="evidence" value="ECO:0007669"/>
    <property type="project" value="UniProtKB-KW"/>
</dbReference>
<dbReference type="Pfam" id="PF16188">
    <property type="entry name" value="Peptidase_M24_C"/>
    <property type="match status" value="1"/>
</dbReference>
<dbReference type="InterPro" id="IPR036005">
    <property type="entry name" value="Creatinase/aminopeptidase-like"/>
</dbReference>
<dbReference type="Pfam" id="PF16189">
    <property type="entry name" value="Creatinase_N_2"/>
    <property type="match status" value="1"/>
</dbReference>
<dbReference type="Pfam" id="PF00557">
    <property type="entry name" value="Peptidase_M24"/>
    <property type="match status" value="1"/>
</dbReference>
<dbReference type="InterPro" id="IPR000587">
    <property type="entry name" value="Creatinase_N"/>
</dbReference>
<dbReference type="Gene3D" id="3.90.230.10">
    <property type="entry name" value="Creatinase/methionine aminopeptidase superfamily"/>
    <property type="match status" value="1"/>
</dbReference>
<dbReference type="SUPFAM" id="SSF53092">
    <property type="entry name" value="Creatinase/prolidase N-terminal domain"/>
    <property type="match status" value="2"/>
</dbReference>
<dbReference type="EMBL" id="JACOPG010000001">
    <property type="protein sequence ID" value="MBC5685531.1"/>
    <property type="molecule type" value="Genomic_DNA"/>
</dbReference>
<feature type="domain" description="Peptidase M24" evidence="4">
    <location>
        <begin position="321"/>
        <end position="534"/>
    </location>
</feature>
<dbReference type="PANTHER" id="PTHR43763:SF6">
    <property type="entry name" value="XAA-PRO AMINOPEPTIDASE 1"/>
    <property type="match status" value="1"/>
</dbReference>